<evidence type="ECO:0000256" key="5">
    <source>
        <dbReference type="ARBA" id="ARBA00022777"/>
    </source>
</evidence>
<name>A0A1Z4GDL0_9CYAN</name>
<dbReference type="SMART" id="SM00388">
    <property type="entry name" value="HisKA"/>
    <property type="match status" value="1"/>
</dbReference>
<dbReference type="CDD" id="cd00130">
    <property type="entry name" value="PAS"/>
    <property type="match status" value="3"/>
</dbReference>
<feature type="domain" description="PAC" evidence="9">
    <location>
        <begin position="370"/>
        <end position="422"/>
    </location>
</feature>
<evidence type="ECO:0000313" key="10">
    <source>
        <dbReference type="EMBL" id="BAY15604.1"/>
    </source>
</evidence>
<feature type="domain" description="PAS" evidence="8">
    <location>
        <begin position="16"/>
        <end position="61"/>
    </location>
</feature>
<dbReference type="Gene3D" id="3.30.565.10">
    <property type="entry name" value="Histidine kinase-like ATPase, C-terminal domain"/>
    <property type="match status" value="1"/>
</dbReference>
<dbReference type="InterPro" id="IPR052162">
    <property type="entry name" value="Sensor_kinase/Photoreceptor"/>
</dbReference>
<dbReference type="InterPro" id="IPR013655">
    <property type="entry name" value="PAS_fold_3"/>
</dbReference>
<gene>
    <name evidence="10" type="ORF">NIES21_14210</name>
</gene>
<evidence type="ECO:0000313" key="11">
    <source>
        <dbReference type="Proteomes" id="UP000218287"/>
    </source>
</evidence>
<dbReference type="SMART" id="SM00387">
    <property type="entry name" value="HATPase_c"/>
    <property type="match status" value="1"/>
</dbReference>
<dbReference type="InterPro" id="IPR004358">
    <property type="entry name" value="Sig_transdc_His_kin-like_C"/>
</dbReference>
<comment type="catalytic activity">
    <reaction evidence="1">
        <text>ATP + protein L-histidine = ADP + protein N-phospho-L-histidine.</text>
        <dbReference type="EC" id="2.7.13.3"/>
    </reaction>
</comment>
<dbReference type="AlphaFoldDB" id="A0A1Z4GDL0"/>
<dbReference type="SUPFAM" id="SSF55785">
    <property type="entry name" value="PYP-like sensor domain (PAS domain)"/>
    <property type="match status" value="3"/>
</dbReference>
<evidence type="ECO:0000256" key="1">
    <source>
        <dbReference type="ARBA" id="ARBA00000085"/>
    </source>
</evidence>
<feature type="domain" description="PAS" evidence="8">
    <location>
        <begin position="297"/>
        <end position="367"/>
    </location>
</feature>
<feature type="domain" description="PAS" evidence="8">
    <location>
        <begin position="171"/>
        <end position="241"/>
    </location>
</feature>
<dbReference type="GO" id="GO:0000155">
    <property type="term" value="F:phosphorelay sensor kinase activity"/>
    <property type="evidence" value="ECO:0007669"/>
    <property type="project" value="InterPro"/>
</dbReference>
<dbReference type="Gene3D" id="1.10.287.130">
    <property type="match status" value="1"/>
</dbReference>
<accession>A0A1Z4GDL0</accession>
<dbReference type="FunFam" id="3.30.450.20:FF:000099">
    <property type="entry name" value="Sensory box sensor histidine kinase"/>
    <property type="match status" value="1"/>
</dbReference>
<proteinExistence type="predicted"/>
<feature type="domain" description="Histidine kinase" evidence="7">
    <location>
        <begin position="454"/>
        <end position="665"/>
    </location>
</feature>
<dbReference type="InterPro" id="IPR000014">
    <property type="entry name" value="PAS"/>
</dbReference>
<keyword evidence="6" id="KW-0902">Two-component regulatory system</keyword>
<dbReference type="PANTHER" id="PTHR43304:SF1">
    <property type="entry name" value="PAC DOMAIN-CONTAINING PROTEIN"/>
    <property type="match status" value="1"/>
</dbReference>
<dbReference type="Gene3D" id="3.30.450.20">
    <property type="entry name" value="PAS domain"/>
    <property type="match status" value="3"/>
</dbReference>
<dbReference type="CDD" id="cd00075">
    <property type="entry name" value="HATPase"/>
    <property type="match status" value="1"/>
</dbReference>
<dbReference type="InterPro" id="IPR001610">
    <property type="entry name" value="PAC"/>
</dbReference>
<dbReference type="InterPro" id="IPR036097">
    <property type="entry name" value="HisK_dim/P_sf"/>
</dbReference>
<dbReference type="Pfam" id="PF02518">
    <property type="entry name" value="HATPase_c"/>
    <property type="match status" value="1"/>
</dbReference>
<dbReference type="EC" id="2.7.13.3" evidence="2"/>
<dbReference type="Pfam" id="PF13426">
    <property type="entry name" value="PAS_9"/>
    <property type="match status" value="1"/>
</dbReference>
<keyword evidence="4" id="KW-0808">Transferase</keyword>
<keyword evidence="5 10" id="KW-0418">Kinase</keyword>
<evidence type="ECO:0000259" key="8">
    <source>
        <dbReference type="PROSITE" id="PS50112"/>
    </source>
</evidence>
<dbReference type="Pfam" id="PF08447">
    <property type="entry name" value="PAS_3"/>
    <property type="match status" value="2"/>
</dbReference>
<dbReference type="SUPFAM" id="SSF47384">
    <property type="entry name" value="Homodimeric domain of signal transducing histidine kinase"/>
    <property type="match status" value="1"/>
</dbReference>
<dbReference type="CDD" id="cd00082">
    <property type="entry name" value="HisKA"/>
    <property type="match status" value="1"/>
</dbReference>
<keyword evidence="11" id="KW-1185">Reference proteome</keyword>
<dbReference type="NCBIfam" id="TIGR00229">
    <property type="entry name" value="sensory_box"/>
    <property type="match status" value="3"/>
</dbReference>
<dbReference type="PROSITE" id="PS50113">
    <property type="entry name" value="PAC"/>
    <property type="match status" value="2"/>
</dbReference>
<reference evidence="10 11" key="1">
    <citation type="submission" date="2017-06" db="EMBL/GenBank/DDBJ databases">
        <title>Genome sequencing of cyanobaciteial culture collection at National Institute for Environmental Studies (NIES).</title>
        <authorList>
            <person name="Hirose Y."/>
            <person name="Shimura Y."/>
            <person name="Fujisawa T."/>
            <person name="Nakamura Y."/>
            <person name="Kawachi M."/>
        </authorList>
    </citation>
    <scope>NUCLEOTIDE SEQUENCE [LARGE SCALE GENOMIC DNA]</scope>
    <source>
        <strain evidence="10 11">NIES-21</strain>
    </source>
</reference>
<dbReference type="PROSITE" id="PS50112">
    <property type="entry name" value="PAS"/>
    <property type="match status" value="3"/>
</dbReference>
<evidence type="ECO:0000256" key="6">
    <source>
        <dbReference type="ARBA" id="ARBA00023012"/>
    </source>
</evidence>
<dbReference type="InterPro" id="IPR035965">
    <property type="entry name" value="PAS-like_dom_sf"/>
</dbReference>
<organism evidence="10 11">
    <name type="scientific">Anabaenopsis circularis NIES-21</name>
    <dbReference type="NCBI Taxonomy" id="1085406"/>
    <lineage>
        <taxon>Bacteria</taxon>
        <taxon>Bacillati</taxon>
        <taxon>Cyanobacteriota</taxon>
        <taxon>Cyanophyceae</taxon>
        <taxon>Nostocales</taxon>
        <taxon>Nodulariaceae</taxon>
        <taxon>Anabaenopsis</taxon>
    </lineage>
</organism>
<dbReference type="PRINTS" id="PR00344">
    <property type="entry name" value="BCTRLSENSOR"/>
</dbReference>
<dbReference type="SUPFAM" id="SSF55874">
    <property type="entry name" value="ATPase domain of HSP90 chaperone/DNA topoisomerase II/histidine kinase"/>
    <property type="match status" value="1"/>
</dbReference>
<protein>
    <recommendedName>
        <fullName evidence="2">histidine kinase</fullName>
        <ecNumber evidence="2">2.7.13.3</ecNumber>
    </recommendedName>
</protein>
<evidence type="ECO:0000256" key="3">
    <source>
        <dbReference type="ARBA" id="ARBA00022553"/>
    </source>
</evidence>
<dbReference type="Pfam" id="PF00512">
    <property type="entry name" value="HisKA"/>
    <property type="match status" value="1"/>
</dbReference>
<feature type="domain" description="PAC" evidence="9">
    <location>
        <begin position="244"/>
        <end position="296"/>
    </location>
</feature>
<dbReference type="EMBL" id="AP018174">
    <property type="protein sequence ID" value="BAY15604.1"/>
    <property type="molecule type" value="Genomic_DNA"/>
</dbReference>
<dbReference type="InterPro" id="IPR000700">
    <property type="entry name" value="PAS-assoc_C"/>
</dbReference>
<keyword evidence="3" id="KW-0597">Phosphoprotein</keyword>
<dbReference type="PANTHER" id="PTHR43304">
    <property type="entry name" value="PHYTOCHROME-LIKE PROTEIN CPH1"/>
    <property type="match status" value="1"/>
</dbReference>
<dbReference type="OrthoDB" id="9808408at2"/>
<evidence type="ECO:0000259" key="9">
    <source>
        <dbReference type="PROSITE" id="PS50113"/>
    </source>
</evidence>
<dbReference type="SMART" id="SM00086">
    <property type="entry name" value="PAC"/>
    <property type="match status" value="3"/>
</dbReference>
<dbReference type="InterPro" id="IPR036890">
    <property type="entry name" value="HATPase_C_sf"/>
</dbReference>
<dbReference type="InterPro" id="IPR005467">
    <property type="entry name" value="His_kinase_dom"/>
</dbReference>
<evidence type="ECO:0000259" key="7">
    <source>
        <dbReference type="PROSITE" id="PS50109"/>
    </source>
</evidence>
<sequence>MDKLEKLKIALANSQHSQFLKHILSDTIKFIGLMQPEGNLLEINQSALNFCGLTSSDVLGRPLWEARWWHNSSPTQEAIKIAVACAATGESVHYEVEILGAGDRLLTFNFSIKPITNQQGQIIFLILQGQNLPDSLTADDQSAASLPHHSPEIAESNLRQRQLNEQKLRHNEHRYASLAQMSPVAIFRTDLSGNYLYVNERWCELAGCAAEFSFGQGWRRAIHPDDLALVDQAWRRSVPDLQPLRCEFRFRHSPDKIVWVFCQAVAETQANGAVIGYIGTVIDLNEQQPTQQALEESEARFRIMADTAPVMIWMSGLDQSCTFFNQGWLEFTGRTIVQELGNGWAESVHPEDLARCINIYTTAFDARNSFVMEYRLRRFDGEYRWVLDTGTPRFSRNGVFVGFIGSCIDISDRKQIELSLQERTKELTDLNTVLTQTTAILQKRNQELDQFAYVASHDLKAPLRAIANLSQWLEEDLNGQLPQENQQQLNLLRGRVRRMEGLINGLLEYSRIGRIHTDLCWVNVGELLQEVIDFVSPPATFKIETASNMPILMTKRMLLQQVFTNLIENAIKHHSRLDGQVKISVTDQGSHYKFTIADDGPGIAPEYQQKVFSIFQTLTARDRQENTGIGLAIVKKIVETEGGTINLDSNSGIGSSFHFTWKKQSQE</sequence>
<evidence type="ECO:0000256" key="4">
    <source>
        <dbReference type="ARBA" id="ARBA00022679"/>
    </source>
</evidence>
<dbReference type="InterPro" id="IPR003661">
    <property type="entry name" value="HisK_dim/P_dom"/>
</dbReference>
<dbReference type="Proteomes" id="UP000218287">
    <property type="component" value="Chromosome"/>
</dbReference>
<dbReference type="PROSITE" id="PS50109">
    <property type="entry name" value="HIS_KIN"/>
    <property type="match status" value="1"/>
</dbReference>
<dbReference type="InterPro" id="IPR003594">
    <property type="entry name" value="HATPase_dom"/>
</dbReference>
<dbReference type="SMART" id="SM00091">
    <property type="entry name" value="PAS"/>
    <property type="match status" value="3"/>
</dbReference>
<evidence type="ECO:0000256" key="2">
    <source>
        <dbReference type="ARBA" id="ARBA00012438"/>
    </source>
</evidence>